<keyword evidence="2 6" id="KW-0548">Nucleotidyltransferase</keyword>
<proteinExistence type="predicted"/>
<name>A0A285HTS3_9RHOB</name>
<sequence>MSAVAATAPAQPSALMLFAAGLGTRMRPLSDSRPKPLIKVAGRALIDHALDQRGTLPLRCVANAHYRADQLAAHLQGGDVTLSREEQLLDTGGGLRAALPLLGPGPVFTLNTDAVWQGPAALPLLARHWDPARMEALLLCIPPERALGHAGQGDFLSDAQGRGRPGPGAIYTGAQILKPETLGEIDAPAFSLTEAWRRMIDRGTLYLAAYPGLWCDVGQPDSITLAEDMLAEKVPHD</sequence>
<evidence type="ECO:0000313" key="8">
    <source>
        <dbReference type="Proteomes" id="UP000231702"/>
    </source>
</evidence>
<gene>
    <name evidence="5" type="ORF">CVM39_13205</name>
    <name evidence="6" type="ORF">SAMN06297129_0520</name>
</gene>
<evidence type="ECO:0000259" key="4">
    <source>
        <dbReference type="Pfam" id="PF12804"/>
    </source>
</evidence>
<evidence type="ECO:0000256" key="3">
    <source>
        <dbReference type="ARBA" id="ARBA00022842"/>
    </source>
</evidence>
<protein>
    <submittedName>
        <fullName evidence="6">MurNAc alpha-1-phosphate uridylyltransferase</fullName>
    </submittedName>
    <submittedName>
        <fullName evidence="5">Nucleotidyltransferase family protein</fullName>
    </submittedName>
</protein>
<accession>A0A285HTS3</accession>
<dbReference type="InterPro" id="IPR050065">
    <property type="entry name" value="GlmU-like"/>
</dbReference>
<dbReference type="Proteomes" id="UP000231655">
    <property type="component" value="Unassembled WGS sequence"/>
</dbReference>
<keyword evidence="1 6" id="KW-0808">Transferase</keyword>
<evidence type="ECO:0000313" key="6">
    <source>
        <dbReference type="EMBL" id="SNY39067.1"/>
    </source>
</evidence>
<dbReference type="InterPro" id="IPR025877">
    <property type="entry name" value="MobA-like_NTP_Trfase"/>
</dbReference>
<dbReference type="AlphaFoldDB" id="A0A285HTS3"/>
<dbReference type="Gene3D" id="3.90.550.10">
    <property type="entry name" value="Spore Coat Polysaccharide Biosynthesis Protein SpsA, Chain A"/>
    <property type="match status" value="1"/>
</dbReference>
<dbReference type="OrthoDB" id="9788272at2"/>
<dbReference type="GO" id="GO:0016779">
    <property type="term" value="F:nucleotidyltransferase activity"/>
    <property type="evidence" value="ECO:0007669"/>
    <property type="project" value="UniProtKB-KW"/>
</dbReference>
<dbReference type="Proteomes" id="UP000231702">
    <property type="component" value="Unassembled WGS sequence"/>
</dbReference>
<dbReference type="EMBL" id="PGTD01000017">
    <property type="protein sequence ID" value="PJE27540.1"/>
    <property type="molecule type" value="Genomic_DNA"/>
</dbReference>
<reference evidence="5 8" key="2">
    <citation type="journal article" date="2018" name="Int. J. Syst. Evol. Microbiol.">
        <title>Pseudooceanicola lipolyticus sp. nov., a marine alphaproteobacterium, reclassification of Oceanicola flagellatus as Pseudooceanicola flagellatus comb. nov. and emended description of the genus Pseudooceanicola.</title>
        <authorList>
            <person name="Huang M.-M."/>
            <person name="Guo L.-L."/>
            <person name="Wu Y.-H."/>
            <person name="Lai Q.-L."/>
            <person name="Shao Z.-Z."/>
            <person name="Wang C.-S."/>
            <person name="Wu M."/>
            <person name="Xu X.-W."/>
        </authorList>
    </citation>
    <scope>NUCLEOTIDE SEQUENCE [LARGE SCALE GENOMIC DNA]</scope>
    <source>
        <strain evidence="5 8">Ar-45</strain>
    </source>
</reference>
<keyword evidence="3" id="KW-0460">Magnesium</keyword>
<evidence type="ECO:0000313" key="7">
    <source>
        <dbReference type="Proteomes" id="UP000231655"/>
    </source>
</evidence>
<evidence type="ECO:0000256" key="1">
    <source>
        <dbReference type="ARBA" id="ARBA00022679"/>
    </source>
</evidence>
<dbReference type="EMBL" id="OBEA01000001">
    <property type="protein sequence ID" value="SNY39067.1"/>
    <property type="molecule type" value="Genomic_DNA"/>
</dbReference>
<dbReference type="RefSeq" id="WP_097144298.1">
    <property type="nucleotide sequence ID" value="NZ_OBEA01000001.1"/>
</dbReference>
<dbReference type="CDD" id="cd06422">
    <property type="entry name" value="NTP_transferase_like_1"/>
    <property type="match status" value="1"/>
</dbReference>
<dbReference type="InterPro" id="IPR029044">
    <property type="entry name" value="Nucleotide-diphossugar_trans"/>
</dbReference>
<keyword evidence="8" id="KW-1185">Reference proteome</keyword>
<dbReference type="PANTHER" id="PTHR43584:SF8">
    <property type="entry name" value="N-ACETYLMURAMATE ALPHA-1-PHOSPHATE URIDYLYLTRANSFERASE"/>
    <property type="match status" value="1"/>
</dbReference>
<dbReference type="PANTHER" id="PTHR43584">
    <property type="entry name" value="NUCLEOTIDYL TRANSFERASE"/>
    <property type="match status" value="1"/>
</dbReference>
<evidence type="ECO:0000256" key="2">
    <source>
        <dbReference type="ARBA" id="ARBA00022695"/>
    </source>
</evidence>
<feature type="domain" description="MobA-like NTP transferase" evidence="4">
    <location>
        <begin position="17"/>
        <end position="137"/>
    </location>
</feature>
<organism evidence="6 7">
    <name type="scientific">Pseudooceanicola antarcticus</name>
    <dbReference type="NCBI Taxonomy" id="1247613"/>
    <lineage>
        <taxon>Bacteria</taxon>
        <taxon>Pseudomonadati</taxon>
        <taxon>Pseudomonadota</taxon>
        <taxon>Alphaproteobacteria</taxon>
        <taxon>Rhodobacterales</taxon>
        <taxon>Paracoccaceae</taxon>
        <taxon>Pseudooceanicola</taxon>
    </lineage>
</organism>
<dbReference type="SUPFAM" id="SSF53448">
    <property type="entry name" value="Nucleotide-diphospho-sugar transferases"/>
    <property type="match status" value="1"/>
</dbReference>
<dbReference type="Pfam" id="PF12804">
    <property type="entry name" value="NTP_transf_3"/>
    <property type="match status" value="1"/>
</dbReference>
<evidence type="ECO:0000313" key="5">
    <source>
        <dbReference type="EMBL" id="PJE27540.1"/>
    </source>
</evidence>
<reference evidence="6 7" key="1">
    <citation type="submission" date="2017-09" db="EMBL/GenBank/DDBJ databases">
        <authorList>
            <person name="Ehlers B."/>
            <person name="Leendertz F.H."/>
        </authorList>
    </citation>
    <scope>NUCLEOTIDE SEQUENCE [LARGE SCALE GENOMIC DNA]</scope>
    <source>
        <strain evidence="6 7">CGMCC 1.12662</strain>
    </source>
</reference>